<evidence type="ECO:0000259" key="5">
    <source>
        <dbReference type="Pfam" id="PF21597"/>
    </source>
</evidence>
<accession>I0HJL6</accession>
<dbReference type="Pfam" id="PF21597">
    <property type="entry name" value="TetR_C_43"/>
    <property type="match status" value="1"/>
</dbReference>
<dbReference type="PANTHER" id="PTHR30055:SF234">
    <property type="entry name" value="HTH-TYPE TRANSCRIPTIONAL REGULATOR BETI"/>
    <property type="match status" value="1"/>
</dbReference>
<dbReference type="Pfam" id="PF00440">
    <property type="entry name" value="TetR_N"/>
    <property type="match status" value="1"/>
</dbReference>
<dbReference type="PATRIC" id="fig|512565.3.peg.8003"/>
<reference evidence="6 7" key="1">
    <citation type="submission" date="2012-02" db="EMBL/GenBank/DDBJ databases">
        <title>Complete genome sequence of Actinoplanes missouriensis 431 (= NBRC 102363).</title>
        <authorList>
            <person name="Ohnishi Y."/>
            <person name="Ishikawa J."/>
            <person name="Sekine M."/>
            <person name="Hosoyama A."/>
            <person name="Harada T."/>
            <person name="Narita H."/>
            <person name="Hata T."/>
            <person name="Konno Y."/>
            <person name="Tutikane K."/>
            <person name="Fujita N."/>
            <person name="Horinouchi S."/>
            <person name="Hayakawa M."/>
        </authorList>
    </citation>
    <scope>NUCLEOTIDE SEQUENCE [LARGE SCALE GENOMIC DNA]</scope>
    <source>
        <strain evidence="7">ATCC 14538 / DSM 43046 / CBS 188.64 / JCM 3121 / NBRC 102363 / NCIMB 12654 / NRRL B-3342 / UNCC 431</strain>
    </source>
</reference>
<dbReference type="HOGENOM" id="CLU_069356_17_1_11"/>
<keyword evidence="3" id="KW-0804">Transcription</keyword>
<evidence type="ECO:0000313" key="6">
    <source>
        <dbReference type="EMBL" id="BAL93203.1"/>
    </source>
</evidence>
<name>I0HJL6_ACTM4</name>
<evidence type="ECO:0000256" key="3">
    <source>
        <dbReference type="ARBA" id="ARBA00023163"/>
    </source>
</evidence>
<protein>
    <submittedName>
        <fullName evidence="6">Putative TetR-family transcriptional regulator</fullName>
    </submittedName>
</protein>
<dbReference type="OrthoDB" id="3617113at2"/>
<sequence length="173" mass="18467">MVRCRARCSLVCTPWARGIVPGQRIAKEAGVGSATLYRNFPTREALIAAAYQNELARLCDAAPELLAALPPRDALRAWMSRLIEYTTAKFGMAEALRSVLDSGVNPYADSPHRVMAAIEALLAAGAARPDVTAAEVFTLLTGIALALDRTGQPDRAERLLDLALTGLTAEPPP</sequence>
<organism evidence="6 7">
    <name type="scientific">Actinoplanes missouriensis (strain ATCC 14538 / DSM 43046 / CBS 188.64 / JCM 3121 / NBRC 102363 / NCIMB 12654 / NRRL B-3342 / UNCC 431)</name>
    <dbReference type="NCBI Taxonomy" id="512565"/>
    <lineage>
        <taxon>Bacteria</taxon>
        <taxon>Bacillati</taxon>
        <taxon>Actinomycetota</taxon>
        <taxon>Actinomycetes</taxon>
        <taxon>Micromonosporales</taxon>
        <taxon>Micromonosporaceae</taxon>
        <taxon>Actinoplanes</taxon>
    </lineage>
</organism>
<dbReference type="InterPro" id="IPR001647">
    <property type="entry name" value="HTH_TetR"/>
</dbReference>
<evidence type="ECO:0000259" key="4">
    <source>
        <dbReference type="Pfam" id="PF00440"/>
    </source>
</evidence>
<dbReference type="InterPro" id="IPR036271">
    <property type="entry name" value="Tet_transcr_reg_TetR-rel_C_sf"/>
</dbReference>
<evidence type="ECO:0000313" key="7">
    <source>
        <dbReference type="Proteomes" id="UP000007882"/>
    </source>
</evidence>
<dbReference type="GO" id="GO:0003700">
    <property type="term" value="F:DNA-binding transcription factor activity"/>
    <property type="evidence" value="ECO:0007669"/>
    <property type="project" value="TreeGrafter"/>
</dbReference>
<dbReference type="eggNOG" id="COG1309">
    <property type="taxonomic scope" value="Bacteria"/>
</dbReference>
<dbReference type="PANTHER" id="PTHR30055">
    <property type="entry name" value="HTH-TYPE TRANSCRIPTIONAL REGULATOR RUTR"/>
    <property type="match status" value="1"/>
</dbReference>
<dbReference type="EMBL" id="AP012319">
    <property type="protein sequence ID" value="BAL93203.1"/>
    <property type="molecule type" value="Genomic_DNA"/>
</dbReference>
<dbReference type="InterPro" id="IPR049445">
    <property type="entry name" value="TetR_SbtR-like_C"/>
</dbReference>
<feature type="domain" description="HTH tetR-type" evidence="4">
    <location>
        <begin position="24"/>
        <end position="50"/>
    </location>
</feature>
<dbReference type="InterPro" id="IPR050109">
    <property type="entry name" value="HTH-type_TetR-like_transc_reg"/>
</dbReference>
<keyword evidence="1" id="KW-0805">Transcription regulation</keyword>
<dbReference type="STRING" id="512565.AMIS_79830"/>
<dbReference type="AlphaFoldDB" id="I0HJL6"/>
<evidence type="ECO:0000256" key="1">
    <source>
        <dbReference type="ARBA" id="ARBA00023015"/>
    </source>
</evidence>
<evidence type="ECO:0000256" key="2">
    <source>
        <dbReference type="ARBA" id="ARBA00023125"/>
    </source>
</evidence>
<dbReference type="InterPro" id="IPR009057">
    <property type="entry name" value="Homeodomain-like_sf"/>
</dbReference>
<dbReference type="Proteomes" id="UP000007882">
    <property type="component" value="Chromosome"/>
</dbReference>
<proteinExistence type="predicted"/>
<keyword evidence="7" id="KW-1185">Reference proteome</keyword>
<keyword evidence="2" id="KW-0238">DNA-binding</keyword>
<gene>
    <name evidence="6" type="ordered locus">AMIS_79830</name>
</gene>
<dbReference type="GO" id="GO:0000976">
    <property type="term" value="F:transcription cis-regulatory region binding"/>
    <property type="evidence" value="ECO:0007669"/>
    <property type="project" value="TreeGrafter"/>
</dbReference>
<feature type="domain" description="Transcriptional regulator SbtR-like C-terminal" evidence="5">
    <location>
        <begin position="71"/>
        <end position="168"/>
    </location>
</feature>
<dbReference type="RefSeq" id="WP_014448085.1">
    <property type="nucleotide sequence ID" value="NC_017093.1"/>
</dbReference>
<dbReference type="Gene3D" id="1.10.357.10">
    <property type="entry name" value="Tetracycline Repressor, domain 2"/>
    <property type="match status" value="1"/>
</dbReference>
<dbReference type="KEGG" id="ams:AMIS_79830"/>
<dbReference type="SUPFAM" id="SSF48498">
    <property type="entry name" value="Tetracyclin repressor-like, C-terminal domain"/>
    <property type="match status" value="1"/>
</dbReference>
<dbReference type="SUPFAM" id="SSF46689">
    <property type="entry name" value="Homeodomain-like"/>
    <property type="match status" value="1"/>
</dbReference>